<keyword evidence="3" id="KW-0611">Plant defense</keyword>
<dbReference type="PANTHER" id="PTHR23155:SF1185">
    <property type="entry name" value="DISEASE RESISTANCE RPP8-LIKE PROTEIN 3-RELATED"/>
    <property type="match status" value="1"/>
</dbReference>
<organism evidence="7 8">
    <name type="scientific">Hibiscus sabdariffa</name>
    <name type="common">roselle</name>
    <dbReference type="NCBI Taxonomy" id="183260"/>
    <lineage>
        <taxon>Eukaryota</taxon>
        <taxon>Viridiplantae</taxon>
        <taxon>Streptophyta</taxon>
        <taxon>Embryophyta</taxon>
        <taxon>Tracheophyta</taxon>
        <taxon>Spermatophyta</taxon>
        <taxon>Magnoliopsida</taxon>
        <taxon>eudicotyledons</taxon>
        <taxon>Gunneridae</taxon>
        <taxon>Pentapetalae</taxon>
        <taxon>rosids</taxon>
        <taxon>malvids</taxon>
        <taxon>Malvales</taxon>
        <taxon>Malvaceae</taxon>
        <taxon>Malvoideae</taxon>
        <taxon>Hibiscus</taxon>
    </lineage>
</organism>
<dbReference type="Gene3D" id="1.20.5.4130">
    <property type="match status" value="1"/>
</dbReference>
<proteinExistence type="predicted"/>
<feature type="domain" description="Disease resistance protein winged helix" evidence="5">
    <location>
        <begin position="276"/>
        <end position="350"/>
    </location>
</feature>
<name>A0ABR2RUP3_9ROSI</name>
<gene>
    <name evidence="7" type="ORF">V6N11_079193</name>
</gene>
<dbReference type="InterPro" id="IPR055414">
    <property type="entry name" value="LRR_R13L4/SHOC2-like"/>
</dbReference>
<feature type="domain" description="Disease resistance R13L4/SHOC-2-like LRR" evidence="6">
    <location>
        <begin position="451"/>
        <end position="739"/>
    </location>
</feature>
<reference evidence="7 8" key="1">
    <citation type="journal article" date="2024" name="G3 (Bethesda)">
        <title>Genome assembly of Hibiscus sabdariffa L. provides insights into metabolisms of medicinal natural products.</title>
        <authorList>
            <person name="Kim T."/>
        </authorList>
    </citation>
    <scope>NUCLEOTIDE SEQUENCE [LARGE SCALE GENOMIC DNA]</scope>
    <source>
        <strain evidence="7">TK-2024</strain>
        <tissue evidence="7">Old leaves</tissue>
    </source>
</reference>
<dbReference type="Pfam" id="PF18052">
    <property type="entry name" value="Rx_N"/>
    <property type="match status" value="1"/>
</dbReference>
<evidence type="ECO:0000313" key="7">
    <source>
        <dbReference type="EMBL" id="KAK9016698.1"/>
    </source>
</evidence>
<evidence type="ECO:0000313" key="8">
    <source>
        <dbReference type="Proteomes" id="UP001396334"/>
    </source>
</evidence>
<keyword evidence="8" id="KW-1185">Reference proteome</keyword>
<dbReference type="InterPro" id="IPR032675">
    <property type="entry name" value="LRR_dom_sf"/>
</dbReference>
<dbReference type="Gene3D" id="3.80.10.10">
    <property type="entry name" value="Ribonuclease Inhibitor"/>
    <property type="match status" value="1"/>
</dbReference>
<accession>A0ABR2RUP3</accession>
<evidence type="ECO:0000256" key="1">
    <source>
        <dbReference type="ARBA" id="ARBA00022737"/>
    </source>
</evidence>
<evidence type="ECO:0000256" key="3">
    <source>
        <dbReference type="ARBA" id="ARBA00022821"/>
    </source>
</evidence>
<evidence type="ECO:0000259" key="6">
    <source>
        <dbReference type="Pfam" id="PF23598"/>
    </source>
</evidence>
<evidence type="ECO:0000256" key="2">
    <source>
        <dbReference type="ARBA" id="ARBA00022741"/>
    </source>
</evidence>
<dbReference type="InterPro" id="IPR036388">
    <property type="entry name" value="WH-like_DNA-bd_sf"/>
</dbReference>
<keyword evidence="2" id="KW-0547">Nucleotide-binding</keyword>
<dbReference type="PANTHER" id="PTHR23155">
    <property type="entry name" value="DISEASE RESISTANCE PROTEIN RP"/>
    <property type="match status" value="1"/>
</dbReference>
<dbReference type="EMBL" id="JBBPBN010000020">
    <property type="protein sequence ID" value="KAK9016698.1"/>
    <property type="molecule type" value="Genomic_DNA"/>
</dbReference>
<protein>
    <recommendedName>
        <fullName evidence="9">Rx N-terminal domain-containing protein</fullName>
    </recommendedName>
</protein>
<feature type="domain" description="Disease resistance N-terminal" evidence="4">
    <location>
        <begin position="5"/>
        <end position="87"/>
    </location>
</feature>
<dbReference type="CDD" id="cd14798">
    <property type="entry name" value="RX-CC_like"/>
    <property type="match status" value="1"/>
</dbReference>
<dbReference type="Pfam" id="PF23598">
    <property type="entry name" value="LRR_14"/>
    <property type="match status" value="1"/>
</dbReference>
<evidence type="ECO:0000259" key="4">
    <source>
        <dbReference type="Pfam" id="PF18052"/>
    </source>
</evidence>
<sequence>MAWSAVASAVTTIGKLLADEAVYLWGVEKQIDRLQTELKWMRSSLMVADVKQHTDERIRLWVAEIRELAYDAEDVIEDFALRVGSKNNGGVSGCIKISACFLRVGWELHETRSKIEKILGRILDLVRRLQAYDVKGLKDGEGSSSLSVRRELRRPHPHIIDQNIVGLNGGIDELVQVLVEKGTHTQCRVVSIWGMGDVATSSKEATPMEECSAKISNQCASEDVGISEQEVKDLSMDVQAESGAGNSDRPMLRGECSKNAIANDVIEDKEPIMVSKNSKTEAQRLIELWVAEGIVSSKEEGDGEWEVAEDVAEHYLMELAERCMIQVRDRDVATLKVKTFQMHDLMRDLCMSMAKKENFIFIVDESNAGSSSTMRKIRRISAQKFFKTQRIECPNLRSLSFFNTKYSLREIFEEGTSVYDTGPLTRLPCFQNELDAYIRFLKARGIWVYIFTNLKLLRVLNCERVYEYAGCKLIGDIGNLIHLRFLSLRLVIFKGSKLPSSLGNLRCLRTLDLRMNQFDPIHVPDVIWGMEQLRHLYLPEKCDEKTKVKLGTLRSLLTLVNFNTKNCYLKDLSNMTNLRELVIYGTFKIQGFNEEELNENPPIIQAKYLRSLTIIGEEEIDPRHLNHLLSSCSSICNLTLSAKISKLPELLELRYQFSNLAYIKLAHFKLEEDPMATLEQVPNLRVLELYIGAFLGKKIFCSAHGFPKLESLSIKHIKQLEQWKVDEGAILCLGKLEIHGCPHLDMGPVRQRFNKILKEGAD</sequence>
<comment type="caution">
    <text evidence="7">The sequence shown here is derived from an EMBL/GenBank/DDBJ whole genome shotgun (WGS) entry which is preliminary data.</text>
</comment>
<dbReference type="InterPro" id="IPR041118">
    <property type="entry name" value="Rx_N"/>
</dbReference>
<dbReference type="Proteomes" id="UP001396334">
    <property type="component" value="Unassembled WGS sequence"/>
</dbReference>
<keyword evidence="1" id="KW-0677">Repeat</keyword>
<dbReference type="InterPro" id="IPR058922">
    <property type="entry name" value="WHD_DRP"/>
</dbReference>
<dbReference type="SUPFAM" id="SSF52058">
    <property type="entry name" value="L domain-like"/>
    <property type="match status" value="1"/>
</dbReference>
<dbReference type="InterPro" id="IPR038005">
    <property type="entry name" value="RX-like_CC"/>
</dbReference>
<dbReference type="Pfam" id="PF23559">
    <property type="entry name" value="WHD_DRP"/>
    <property type="match status" value="1"/>
</dbReference>
<evidence type="ECO:0008006" key="9">
    <source>
        <dbReference type="Google" id="ProtNLM"/>
    </source>
</evidence>
<dbReference type="InterPro" id="IPR044974">
    <property type="entry name" value="Disease_R_plants"/>
</dbReference>
<dbReference type="Gene3D" id="1.10.10.10">
    <property type="entry name" value="Winged helix-like DNA-binding domain superfamily/Winged helix DNA-binding domain"/>
    <property type="match status" value="1"/>
</dbReference>
<evidence type="ECO:0000259" key="5">
    <source>
        <dbReference type="Pfam" id="PF23559"/>
    </source>
</evidence>